<keyword evidence="1" id="KW-0175">Coiled coil</keyword>
<feature type="non-terminal residue" evidence="2">
    <location>
        <position position="1"/>
    </location>
</feature>
<keyword evidence="3" id="KW-1185">Reference proteome</keyword>
<accession>A0A177AQJ9</accession>
<evidence type="ECO:0000256" key="1">
    <source>
        <dbReference type="SAM" id="Coils"/>
    </source>
</evidence>
<dbReference type="Proteomes" id="UP000078046">
    <property type="component" value="Unassembled WGS sequence"/>
</dbReference>
<proteinExistence type="predicted"/>
<dbReference type="AlphaFoldDB" id="A0A177AQJ9"/>
<dbReference type="OrthoDB" id="8052599at2759"/>
<evidence type="ECO:0000313" key="3">
    <source>
        <dbReference type="Proteomes" id="UP000078046"/>
    </source>
</evidence>
<gene>
    <name evidence="2" type="ORF">A3Q56_08004</name>
</gene>
<evidence type="ECO:0000313" key="2">
    <source>
        <dbReference type="EMBL" id="OAF64259.1"/>
    </source>
</evidence>
<organism evidence="2 3">
    <name type="scientific">Intoshia linei</name>
    <dbReference type="NCBI Taxonomy" id="1819745"/>
    <lineage>
        <taxon>Eukaryota</taxon>
        <taxon>Metazoa</taxon>
        <taxon>Spiralia</taxon>
        <taxon>Lophotrochozoa</taxon>
        <taxon>Mesozoa</taxon>
        <taxon>Orthonectida</taxon>
        <taxon>Rhopaluridae</taxon>
        <taxon>Intoshia</taxon>
    </lineage>
</organism>
<feature type="coiled-coil region" evidence="1">
    <location>
        <begin position="4"/>
        <end position="31"/>
    </location>
</feature>
<comment type="caution">
    <text evidence="2">The sequence shown here is derived from an EMBL/GenBank/DDBJ whole genome shotgun (WGS) entry which is preliminary data.</text>
</comment>
<reference evidence="2 3" key="1">
    <citation type="submission" date="2016-04" db="EMBL/GenBank/DDBJ databases">
        <title>The genome of Intoshia linei affirms orthonectids as highly simplified spiralians.</title>
        <authorList>
            <person name="Mikhailov K.V."/>
            <person name="Slusarev G.S."/>
            <person name="Nikitin M.A."/>
            <person name="Logacheva M.D."/>
            <person name="Penin A."/>
            <person name="Aleoshin V."/>
            <person name="Panchin Y.V."/>
        </authorList>
    </citation>
    <scope>NUCLEOTIDE SEQUENCE [LARGE SCALE GENOMIC DNA]</scope>
    <source>
        <strain evidence="2">Intl2013</strain>
        <tissue evidence="2">Whole animal</tissue>
    </source>
</reference>
<dbReference type="EMBL" id="LWCA01001982">
    <property type="protein sequence ID" value="OAF64259.1"/>
    <property type="molecule type" value="Genomic_DNA"/>
</dbReference>
<protein>
    <submittedName>
        <fullName evidence="2">Uncharacterized protein</fullName>
    </submittedName>
</protein>
<sequence length="326" mass="38139">KLDNDHNRKYKRKMEREVAELQRKLTERNRFIISQLQQSKINGIECDNNCVDSIQNDVNLNQAHHGGQVSKLYCQDIAKACIKTHTSSRKMQTILKTDIAKACIKTHTSSRKMQTILKTVTNYAVPSRTSCINVLNEEIGRCSDKIRIDIDTFKKDFCIPFDAKSARGYNNNIVEFLSVRLTSDGFSKMIALRTLTNSKKYENTLSEQWRNDYKELYEMVNCYKTLRKYNSDPKINFKKPCNISNARWNNRSIYYLKALILNLDRTEIMIEACNFIAYKIAFWEPLEYCLGPVISPKYPKAYYCLIKLYSLCIYLSPMRYAKDLLH</sequence>
<name>A0A177AQJ9_9BILA</name>